<comment type="caution">
    <text evidence="1">The sequence shown here is derived from an EMBL/GenBank/DDBJ whole genome shotgun (WGS) entry which is preliminary data.</text>
</comment>
<proteinExistence type="predicted"/>
<evidence type="ECO:0000313" key="1">
    <source>
        <dbReference type="EMBL" id="HIZ78363.1"/>
    </source>
</evidence>
<dbReference type="GO" id="GO:0008967">
    <property type="term" value="F:phosphoglycolate phosphatase activity"/>
    <property type="evidence" value="ECO:0007669"/>
    <property type="project" value="TreeGrafter"/>
</dbReference>
<dbReference type="SUPFAM" id="SSF56784">
    <property type="entry name" value="HAD-like"/>
    <property type="match status" value="1"/>
</dbReference>
<dbReference type="SFLD" id="SFLDG01129">
    <property type="entry name" value="C1.5:_HAD__Beta-PGM__Phosphata"/>
    <property type="match status" value="1"/>
</dbReference>
<evidence type="ECO:0000313" key="2">
    <source>
        <dbReference type="Proteomes" id="UP000824101"/>
    </source>
</evidence>
<dbReference type="PANTHER" id="PTHR43434:SF1">
    <property type="entry name" value="PHOSPHOGLYCOLATE PHOSPHATASE"/>
    <property type="match status" value="1"/>
</dbReference>
<dbReference type="AlphaFoldDB" id="A0A9D2GFT2"/>
<dbReference type="SFLD" id="SFLDS00003">
    <property type="entry name" value="Haloacid_Dehalogenase"/>
    <property type="match status" value="1"/>
</dbReference>
<dbReference type="Proteomes" id="UP000824101">
    <property type="component" value="Unassembled WGS sequence"/>
</dbReference>
<dbReference type="PANTHER" id="PTHR43434">
    <property type="entry name" value="PHOSPHOGLYCOLATE PHOSPHATASE"/>
    <property type="match status" value="1"/>
</dbReference>
<keyword evidence="1" id="KW-0378">Hydrolase</keyword>
<dbReference type="GO" id="GO:0006281">
    <property type="term" value="P:DNA repair"/>
    <property type="evidence" value="ECO:0007669"/>
    <property type="project" value="TreeGrafter"/>
</dbReference>
<dbReference type="Gene3D" id="1.10.150.240">
    <property type="entry name" value="Putative phosphatase, domain 2"/>
    <property type="match status" value="1"/>
</dbReference>
<dbReference type="EMBL" id="DXBC01000018">
    <property type="protein sequence ID" value="HIZ78363.1"/>
    <property type="molecule type" value="Genomic_DNA"/>
</dbReference>
<accession>A0A9D2GFT2</accession>
<protein>
    <submittedName>
        <fullName evidence="1">HAD family hydrolase</fullName>
    </submittedName>
</protein>
<reference evidence="1" key="1">
    <citation type="journal article" date="2021" name="PeerJ">
        <title>Extensive microbial diversity within the chicken gut microbiome revealed by metagenomics and culture.</title>
        <authorList>
            <person name="Gilroy R."/>
            <person name="Ravi A."/>
            <person name="Getino M."/>
            <person name="Pursley I."/>
            <person name="Horton D.L."/>
            <person name="Alikhan N.F."/>
            <person name="Baker D."/>
            <person name="Gharbi K."/>
            <person name="Hall N."/>
            <person name="Watson M."/>
            <person name="Adriaenssens E.M."/>
            <person name="Foster-Nyarko E."/>
            <person name="Jarju S."/>
            <person name="Secka A."/>
            <person name="Antonio M."/>
            <person name="Oren A."/>
            <person name="Chaudhuri R.R."/>
            <person name="La Ragione R."/>
            <person name="Hildebrand F."/>
            <person name="Pallen M.J."/>
        </authorList>
    </citation>
    <scope>NUCLEOTIDE SEQUENCE</scope>
    <source>
        <strain evidence="1">ChiBcec1-1093</strain>
    </source>
</reference>
<dbReference type="InterPro" id="IPR050155">
    <property type="entry name" value="HAD-like_hydrolase_sf"/>
</dbReference>
<dbReference type="InterPro" id="IPR006439">
    <property type="entry name" value="HAD-SF_hydro_IA"/>
</dbReference>
<organism evidence="1 2">
    <name type="scientific">Candidatus Lachnoclostridium stercorigallinarum</name>
    <dbReference type="NCBI Taxonomy" id="2838634"/>
    <lineage>
        <taxon>Bacteria</taxon>
        <taxon>Bacillati</taxon>
        <taxon>Bacillota</taxon>
        <taxon>Clostridia</taxon>
        <taxon>Lachnospirales</taxon>
        <taxon>Lachnospiraceae</taxon>
    </lineage>
</organism>
<dbReference type="InterPro" id="IPR036412">
    <property type="entry name" value="HAD-like_sf"/>
</dbReference>
<dbReference type="PRINTS" id="PR00413">
    <property type="entry name" value="HADHALOGNASE"/>
</dbReference>
<dbReference type="Gene3D" id="3.40.50.1000">
    <property type="entry name" value="HAD superfamily/HAD-like"/>
    <property type="match status" value="1"/>
</dbReference>
<gene>
    <name evidence="1" type="ORF">IAA17_01030</name>
</gene>
<name>A0A9D2GFT2_9FIRM</name>
<dbReference type="SFLD" id="SFLDG01135">
    <property type="entry name" value="C1.5.6:_HAD__Beta-PGM__Phospha"/>
    <property type="match status" value="1"/>
</dbReference>
<reference evidence="1" key="2">
    <citation type="submission" date="2021-04" db="EMBL/GenBank/DDBJ databases">
        <authorList>
            <person name="Gilroy R."/>
        </authorList>
    </citation>
    <scope>NUCLEOTIDE SEQUENCE</scope>
    <source>
        <strain evidence="1">ChiBcec1-1093</strain>
    </source>
</reference>
<dbReference type="Pfam" id="PF13419">
    <property type="entry name" value="HAD_2"/>
    <property type="match status" value="1"/>
</dbReference>
<dbReference type="InterPro" id="IPR023198">
    <property type="entry name" value="PGP-like_dom2"/>
</dbReference>
<sequence length="220" mass="24906">MYRCCIFDLDGTLLDTIHALAYTTNLVLKRLGLGTVDEEHLKHFVGDGYRTQMERCLKFAGDAELTHYEESLPIYMEEFAKHCLYQVRPYPGITEMAEFLKGKGVKLAVLSNKPHARTVETIETIFGKGYFDAIAGEREGVPKKPDPRGVFVLAKELEVPLEECLYFGDTNTDMKTGQNAGVDTAGVLWGFRDREELEAFHPKFLLSHPTEVKKIFGEDH</sequence>
<dbReference type="InterPro" id="IPR023214">
    <property type="entry name" value="HAD_sf"/>
</dbReference>
<dbReference type="NCBIfam" id="TIGR01549">
    <property type="entry name" value="HAD-SF-IA-v1"/>
    <property type="match status" value="1"/>
</dbReference>
<dbReference type="GO" id="GO:0005829">
    <property type="term" value="C:cytosol"/>
    <property type="evidence" value="ECO:0007669"/>
    <property type="project" value="TreeGrafter"/>
</dbReference>
<dbReference type="InterPro" id="IPR041492">
    <property type="entry name" value="HAD_2"/>
</dbReference>